<dbReference type="SUPFAM" id="SSF50044">
    <property type="entry name" value="SH3-domain"/>
    <property type="match status" value="1"/>
</dbReference>
<dbReference type="Gene3D" id="1.20.58.900">
    <property type="match status" value="1"/>
</dbReference>
<evidence type="ECO:0000256" key="1">
    <source>
        <dbReference type="ARBA" id="ARBA00022443"/>
    </source>
</evidence>
<dbReference type="SMART" id="SM00326">
    <property type="entry name" value="SH3"/>
    <property type="match status" value="1"/>
</dbReference>
<reference evidence="6 7" key="1">
    <citation type="journal article" date="2011" name="Nature">
        <title>A high-resolution map of human evolutionary constraint using 29 mammals.</title>
        <authorList>
            <person name="Lindblad-Toh K."/>
            <person name="Garber M."/>
            <person name="Zuk O."/>
            <person name="Lin M.F."/>
            <person name="Parker B.J."/>
            <person name="Washietl S."/>
            <person name="Kheradpour P."/>
            <person name="Ernst J."/>
            <person name="Jordan G."/>
            <person name="Mauceli E."/>
            <person name="Ward L.D."/>
            <person name="Lowe C.B."/>
            <person name="Holloway A.K."/>
            <person name="Clamp M."/>
            <person name="Gnerre S."/>
            <person name="Alfoldi J."/>
            <person name="Beal K."/>
            <person name="Chang J."/>
            <person name="Clawson H."/>
            <person name="Cuff J."/>
            <person name="Di Palma F."/>
            <person name="Fitzgerald S."/>
            <person name="Flicek P."/>
            <person name="Guttman M."/>
            <person name="Hubisz M.J."/>
            <person name="Jaffe D.B."/>
            <person name="Jungreis I."/>
            <person name="Kent W.J."/>
            <person name="Kostka D."/>
            <person name="Lara M."/>
            <person name="Martins A.L."/>
            <person name="Massingham T."/>
            <person name="Moltke I."/>
            <person name="Raney B.J."/>
            <person name="Rasmussen M.D."/>
            <person name="Robinson J."/>
            <person name="Stark A."/>
            <person name="Vilella A.J."/>
            <person name="Wen J."/>
            <person name="Xie X."/>
            <person name="Zody M.C."/>
            <person name="Baldwin J."/>
            <person name="Bloom T."/>
            <person name="Chin C.W."/>
            <person name="Heiman D."/>
            <person name="Nicol R."/>
            <person name="Nusbaum C."/>
            <person name="Young S."/>
            <person name="Wilkinson J."/>
            <person name="Worley K.C."/>
            <person name="Kovar C.L."/>
            <person name="Muzny D.M."/>
            <person name="Gibbs R.A."/>
            <person name="Cree A."/>
            <person name="Dihn H.H."/>
            <person name="Fowler G."/>
            <person name="Jhangiani S."/>
            <person name="Joshi V."/>
            <person name="Lee S."/>
            <person name="Lewis L.R."/>
            <person name="Nazareth L.V."/>
            <person name="Okwuonu G."/>
            <person name="Santibanez J."/>
            <person name="Warren W.C."/>
            <person name="Mardis E.R."/>
            <person name="Weinstock G.M."/>
            <person name="Wilson R.K."/>
            <person name="Delehaunty K."/>
            <person name="Dooling D."/>
            <person name="Fronik C."/>
            <person name="Fulton L."/>
            <person name="Fulton B."/>
            <person name="Graves T."/>
            <person name="Minx P."/>
            <person name="Sodergren E."/>
            <person name="Birney E."/>
            <person name="Margulies E.H."/>
            <person name="Herrero J."/>
            <person name="Green E.D."/>
            <person name="Haussler D."/>
            <person name="Siepel A."/>
            <person name="Goldman N."/>
            <person name="Pollard K.S."/>
            <person name="Pedersen J.S."/>
            <person name="Lander E.S."/>
            <person name="Kellis M."/>
        </authorList>
    </citation>
    <scope>NUCLEOTIDE SEQUENCE [LARGE SCALE GENOMIC DNA]</scope>
    <source>
        <strain evidence="6 7">Thorbecke inbred</strain>
    </source>
</reference>
<dbReference type="InParanoid" id="A0A5F9DGJ9"/>
<dbReference type="PROSITE" id="PS50002">
    <property type="entry name" value="SH3"/>
    <property type="match status" value="1"/>
</dbReference>
<dbReference type="InterPro" id="IPR001452">
    <property type="entry name" value="SH3_domain"/>
</dbReference>
<dbReference type="Gene3D" id="2.30.30.40">
    <property type="entry name" value="SH3 Domains"/>
    <property type="match status" value="1"/>
</dbReference>
<feature type="region of interest" description="Disordered" evidence="3">
    <location>
        <begin position="117"/>
        <end position="202"/>
    </location>
</feature>
<dbReference type="GO" id="GO:0031410">
    <property type="term" value="C:cytoplasmic vesicle"/>
    <property type="evidence" value="ECO:0007669"/>
    <property type="project" value="TreeGrafter"/>
</dbReference>
<evidence type="ECO:0000259" key="4">
    <source>
        <dbReference type="PROSITE" id="PS50002"/>
    </source>
</evidence>
<feature type="compositionally biased region" description="Low complexity" evidence="3">
    <location>
        <begin position="165"/>
        <end position="181"/>
    </location>
</feature>
<feature type="domain" description="RUN" evidence="5">
    <location>
        <begin position="260"/>
        <end position="430"/>
    </location>
</feature>
<dbReference type="GeneTree" id="ENSGT00900000141033"/>
<gene>
    <name evidence="6" type="primary">RUSC1</name>
</gene>
<dbReference type="PROSITE" id="PS50826">
    <property type="entry name" value="RUN"/>
    <property type="match status" value="1"/>
</dbReference>
<reference evidence="6" key="2">
    <citation type="submission" date="2025-08" db="UniProtKB">
        <authorList>
            <consortium name="Ensembl"/>
        </authorList>
    </citation>
    <scope>IDENTIFICATION</scope>
    <source>
        <strain evidence="6">Thorbecke</strain>
    </source>
</reference>
<protein>
    <recommendedName>
        <fullName evidence="8">RUN and SH3 domain containing 1</fullName>
    </recommendedName>
</protein>
<dbReference type="SMART" id="SM00593">
    <property type="entry name" value="RUN"/>
    <property type="match status" value="1"/>
</dbReference>
<dbReference type="STRING" id="9986.ENSOCUP00000044930"/>
<dbReference type="PANTHER" id="PTHR15591">
    <property type="entry name" value="RUN AND SH3 DOMAIN CONTAINING"/>
    <property type="match status" value="1"/>
</dbReference>
<accession>A0A5F9DGJ9</accession>
<evidence type="ECO:0000259" key="5">
    <source>
        <dbReference type="PROSITE" id="PS50826"/>
    </source>
</evidence>
<evidence type="ECO:0008006" key="8">
    <source>
        <dbReference type="Google" id="ProtNLM"/>
    </source>
</evidence>
<dbReference type="SUPFAM" id="SSF140741">
    <property type="entry name" value="RUN domain-like"/>
    <property type="match status" value="1"/>
</dbReference>
<reference evidence="6" key="3">
    <citation type="submission" date="2025-09" db="UniProtKB">
        <authorList>
            <consortium name="Ensembl"/>
        </authorList>
    </citation>
    <scope>IDENTIFICATION</scope>
    <source>
        <strain evidence="6">Thorbecke</strain>
    </source>
</reference>
<evidence type="ECO:0000313" key="6">
    <source>
        <dbReference type="Ensembl" id="ENSOCUP00000044930.1"/>
    </source>
</evidence>
<dbReference type="Pfam" id="PF02759">
    <property type="entry name" value="RUN"/>
    <property type="match status" value="1"/>
</dbReference>
<keyword evidence="7" id="KW-1185">Reference proteome</keyword>
<name>A0A5F9DGJ9_RABIT</name>
<organism evidence="6 7">
    <name type="scientific">Oryctolagus cuniculus</name>
    <name type="common">Rabbit</name>
    <dbReference type="NCBI Taxonomy" id="9986"/>
    <lineage>
        <taxon>Eukaryota</taxon>
        <taxon>Metazoa</taxon>
        <taxon>Chordata</taxon>
        <taxon>Craniata</taxon>
        <taxon>Vertebrata</taxon>
        <taxon>Euteleostomi</taxon>
        <taxon>Mammalia</taxon>
        <taxon>Eutheria</taxon>
        <taxon>Euarchontoglires</taxon>
        <taxon>Glires</taxon>
        <taxon>Lagomorpha</taxon>
        <taxon>Leporidae</taxon>
        <taxon>Oryctolagus</taxon>
    </lineage>
</organism>
<dbReference type="InterPro" id="IPR036028">
    <property type="entry name" value="SH3-like_dom_sf"/>
</dbReference>
<sequence>GPGVAPSAEFFPRNSGWIPLPPRPPSLAGRGRRAKRPGELIGPGGSGHALPASPPHVGRRRRWTRGCWRGPRVSPFRRLPAPPPPEPWVSPSLAPPPCPVCLSFHWFGLPTCSPGAGRGRARAARCGPPPGFRPRAGGQAGGERGSPAAPGLRGSGGGEAGIGVRGRAASAGTRGTLRLGGPRPPPSAPDPSGAGALPTPREITCAGARNPRVTFGKCPRVLLPSPQSVVPGHSPVFPGPSGCGWQKPGAGPASCRSRRKVGHPDCAPLLLSEPRLPEPRLRAVRALGAWRGRDRGLRCVFCPPPRRRSPDSRQRLGGQDHLALRGGPELGSEGSSTRALGTLYNQVCRLAPLSSSRSRFHAFILGLLNTKQLELWFSSLQEDAGLLSLLYLPTGFFSLARAGCPSLSTELLLLLQPLSVLTFHLDLLFEHHHHLPLGPSQAPAPPGPPPALQQTVQAVLHWGGRLAQTLRGASGEAAADASAPPSSSAAGSWWEQLTQASRVYASGGTEGFPLPRWGPRRHRAAAESAHERPLPTEEAAPGRGVWLGRLFGVPGGSAETESGALKSRRPSSWLPPAVSVLALVKRGAPPETPASPEEPEAPVPSLVQAHRTVRALCDHTAAGPDQLSFRRGEVLRVITTVDEDWLRCGRDGSEGLVPVGYTSLVL</sequence>
<feature type="region of interest" description="Disordered" evidence="3">
    <location>
        <begin position="473"/>
        <end position="492"/>
    </location>
</feature>
<feature type="compositionally biased region" description="Gly residues" evidence="3">
    <location>
        <begin position="153"/>
        <end position="164"/>
    </location>
</feature>
<feature type="domain" description="SH3" evidence="4">
    <location>
        <begin position="608"/>
        <end position="666"/>
    </location>
</feature>
<proteinExistence type="predicted"/>
<dbReference type="InterPro" id="IPR037213">
    <property type="entry name" value="Run_dom_sf"/>
</dbReference>
<dbReference type="PANTHER" id="PTHR15591:SF11">
    <property type="entry name" value="AP-4 COMPLEX ACCESSORY SUBUNIT RUSC1"/>
    <property type="match status" value="1"/>
</dbReference>
<dbReference type="InterPro" id="IPR004012">
    <property type="entry name" value="Run_dom"/>
</dbReference>
<evidence type="ECO:0000313" key="7">
    <source>
        <dbReference type="Proteomes" id="UP000001811"/>
    </source>
</evidence>
<dbReference type="Ensembl" id="ENSOCUT00000062415.1">
    <property type="protein sequence ID" value="ENSOCUP00000044930.1"/>
    <property type="gene ID" value="ENSOCUG00000038913.1"/>
</dbReference>
<evidence type="ECO:0000256" key="2">
    <source>
        <dbReference type="PROSITE-ProRule" id="PRU00192"/>
    </source>
</evidence>
<dbReference type="SMR" id="A0A5F9DGJ9"/>
<dbReference type="Pfam" id="PF14604">
    <property type="entry name" value="SH3_9"/>
    <property type="match status" value="1"/>
</dbReference>
<evidence type="ECO:0000256" key="3">
    <source>
        <dbReference type="SAM" id="MobiDB-lite"/>
    </source>
</evidence>
<dbReference type="InterPro" id="IPR047343">
    <property type="entry name" value="RUSC1_2"/>
</dbReference>
<dbReference type="AlphaFoldDB" id="A0A5F9DGJ9"/>
<dbReference type="Proteomes" id="UP000001811">
    <property type="component" value="Chromosome 13"/>
</dbReference>
<feature type="region of interest" description="Disordered" evidence="3">
    <location>
        <begin position="21"/>
        <end position="60"/>
    </location>
</feature>
<feature type="region of interest" description="Disordered" evidence="3">
    <location>
        <begin position="509"/>
        <end position="540"/>
    </location>
</feature>
<keyword evidence="1 2" id="KW-0728">SH3 domain</keyword>
<feature type="compositionally biased region" description="Basic and acidic residues" evidence="3">
    <location>
        <begin position="524"/>
        <end position="535"/>
    </location>
</feature>
<feature type="region of interest" description="Disordered" evidence="3">
    <location>
        <begin position="305"/>
        <end position="335"/>
    </location>
</feature>
<dbReference type="Bgee" id="ENSOCUG00000038913">
    <property type="expression patterns" value="Expressed in blood and 18 other cell types or tissues"/>
</dbReference>
<dbReference type="EMBL" id="AAGW02000444">
    <property type="status" value="NOT_ANNOTATED_CDS"/>
    <property type="molecule type" value="Genomic_DNA"/>
</dbReference>